<dbReference type="AlphaFoldDB" id="A0A6G1DRY8"/>
<organism evidence="9 10">
    <name type="scientific">Oryza meyeriana var. granulata</name>
    <dbReference type="NCBI Taxonomy" id="110450"/>
    <lineage>
        <taxon>Eukaryota</taxon>
        <taxon>Viridiplantae</taxon>
        <taxon>Streptophyta</taxon>
        <taxon>Embryophyta</taxon>
        <taxon>Tracheophyta</taxon>
        <taxon>Spermatophyta</taxon>
        <taxon>Magnoliopsida</taxon>
        <taxon>Liliopsida</taxon>
        <taxon>Poales</taxon>
        <taxon>Poaceae</taxon>
        <taxon>BOP clade</taxon>
        <taxon>Oryzoideae</taxon>
        <taxon>Oryzeae</taxon>
        <taxon>Oryzinae</taxon>
        <taxon>Oryza</taxon>
        <taxon>Oryza meyeriana</taxon>
    </lineage>
</organism>
<evidence type="ECO:0000256" key="6">
    <source>
        <dbReference type="ARBA" id="ARBA00023136"/>
    </source>
</evidence>
<dbReference type="Gene3D" id="1.25.40.20">
    <property type="entry name" value="Ankyrin repeat-containing domain"/>
    <property type="match status" value="1"/>
</dbReference>
<gene>
    <name evidence="9" type="ORF">E2562_035206</name>
</gene>
<comment type="caution">
    <text evidence="9">The sequence shown here is derived from an EMBL/GenBank/DDBJ whole genome shotgun (WGS) entry which is preliminary data.</text>
</comment>
<evidence type="ECO:0000313" key="9">
    <source>
        <dbReference type="EMBL" id="KAF0915257.1"/>
    </source>
</evidence>
<keyword evidence="2 7" id="KW-0812">Transmembrane</keyword>
<dbReference type="EMBL" id="SPHZ02000006">
    <property type="protein sequence ID" value="KAF0915257.1"/>
    <property type="molecule type" value="Genomic_DNA"/>
</dbReference>
<protein>
    <recommendedName>
        <fullName evidence="8">PGG domain-containing protein</fullName>
    </recommendedName>
</protein>
<evidence type="ECO:0000256" key="7">
    <source>
        <dbReference type="SAM" id="Phobius"/>
    </source>
</evidence>
<keyword evidence="10" id="KW-1185">Reference proteome</keyword>
<dbReference type="Proteomes" id="UP000479710">
    <property type="component" value="Unassembled WGS sequence"/>
</dbReference>
<accession>A0A6G1DRY8</accession>
<keyword evidence="4 7" id="KW-1133">Transmembrane helix</keyword>
<keyword evidence="6 7" id="KW-0472">Membrane</keyword>
<keyword evidence="5" id="KW-0040">ANK repeat</keyword>
<evidence type="ECO:0000313" key="10">
    <source>
        <dbReference type="Proteomes" id="UP000479710"/>
    </source>
</evidence>
<dbReference type="PANTHER" id="PTHR24186:SF50">
    <property type="entry name" value="ANKYRIN REPEAT-CONTAINING PROTEIN ITN1-LIKE ISOFORM X1"/>
    <property type="match status" value="1"/>
</dbReference>
<reference evidence="9 10" key="1">
    <citation type="submission" date="2019-11" db="EMBL/GenBank/DDBJ databases">
        <title>Whole genome sequence of Oryza granulata.</title>
        <authorList>
            <person name="Li W."/>
        </authorList>
    </citation>
    <scope>NUCLEOTIDE SEQUENCE [LARGE SCALE GENOMIC DNA]</scope>
    <source>
        <strain evidence="10">cv. Menghai</strain>
        <tissue evidence="9">Leaf</tissue>
    </source>
</reference>
<keyword evidence="3" id="KW-0677">Repeat</keyword>
<dbReference type="SUPFAM" id="SSF48403">
    <property type="entry name" value="Ankyrin repeat"/>
    <property type="match status" value="1"/>
</dbReference>
<dbReference type="GO" id="GO:0005886">
    <property type="term" value="C:plasma membrane"/>
    <property type="evidence" value="ECO:0007669"/>
    <property type="project" value="TreeGrafter"/>
</dbReference>
<dbReference type="InterPro" id="IPR036770">
    <property type="entry name" value="Ankyrin_rpt-contain_sf"/>
</dbReference>
<feature type="domain" description="PGG" evidence="8">
    <location>
        <begin position="98"/>
        <end position="162"/>
    </location>
</feature>
<dbReference type="PANTHER" id="PTHR24186">
    <property type="entry name" value="PROTEIN PHOSPHATASE 1 REGULATORY SUBUNIT"/>
    <property type="match status" value="1"/>
</dbReference>
<dbReference type="InterPro" id="IPR026961">
    <property type="entry name" value="PGG_dom"/>
</dbReference>
<evidence type="ECO:0000256" key="5">
    <source>
        <dbReference type="ARBA" id="ARBA00023043"/>
    </source>
</evidence>
<comment type="subcellular location">
    <subcellularLocation>
        <location evidence="1">Membrane</location>
        <topology evidence="1">Multi-pass membrane protein</topology>
    </subcellularLocation>
</comment>
<feature type="transmembrane region" description="Helical" evidence="7">
    <location>
        <begin position="142"/>
        <end position="166"/>
    </location>
</feature>
<evidence type="ECO:0000256" key="1">
    <source>
        <dbReference type="ARBA" id="ARBA00004141"/>
    </source>
</evidence>
<sequence>MVNHRDSGGNTPLHLAAEKVLIGPALLLLKDPRVDTSVVNGDGETVFAISCRKEVLEMSADEIKIWKKLKKHESNRCKQQRVLKTWKPGRRRPPYVEGRREIYILVATLIAMATFTATFTMPGRYSRQSGFAVAGHRQPLKIFVACNTISMCSSTAVILLMIAPWWDPPKNS</sequence>
<name>A0A6G1DRY8_9ORYZ</name>
<evidence type="ECO:0000256" key="4">
    <source>
        <dbReference type="ARBA" id="ARBA00022989"/>
    </source>
</evidence>
<dbReference type="Pfam" id="PF13962">
    <property type="entry name" value="PGG"/>
    <property type="match status" value="1"/>
</dbReference>
<feature type="transmembrane region" description="Helical" evidence="7">
    <location>
        <begin position="102"/>
        <end position="121"/>
    </location>
</feature>
<evidence type="ECO:0000256" key="2">
    <source>
        <dbReference type="ARBA" id="ARBA00022692"/>
    </source>
</evidence>
<evidence type="ECO:0000256" key="3">
    <source>
        <dbReference type="ARBA" id="ARBA00022737"/>
    </source>
</evidence>
<evidence type="ECO:0000259" key="8">
    <source>
        <dbReference type="Pfam" id="PF13962"/>
    </source>
</evidence>
<proteinExistence type="predicted"/>